<organism evidence="1 2">
    <name type="scientific">Diversispora eburnea</name>
    <dbReference type="NCBI Taxonomy" id="1213867"/>
    <lineage>
        <taxon>Eukaryota</taxon>
        <taxon>Fungi</taxon>
        <taxon>Fungi incertae sedis</taxon>
        <taxon>Mucoromycota</taxon>
        <taxon>Glomeromycotina</taxon>
        <taxon>Glomeromycetes</taxon>
        <taxon>Diversisporales</taxon>
        <taxon>Diversisporaceae</taxon>
        <taxon>Diversispora</taxon>
    </lineage>
</organism>
<evidence type="ECO:0000313" key="2">
    <source>
        <dbReference type="Proteomes" id="UP000789706"/>
    </source>
</evidence>
<keyword evidence="2" id="KW-1185">Reference proteome</keyword>
<dbReference type="AlphaFoldDB" id="A0A9N9DQW0"/>
<comment type="caution">
    <text evidence="1">The sequence shown here is derived from an EMBL/GenBank/DDBJ whole genome shotgun (WGS) entry which is preliminary data.</text>
</comment>
<sequence length="39" mass="4583">DKNRTMVDRDLNDIDNQLYEDLKILFFTLGIEIAPSINE</sequence>
<evidence type="ECO:0000313" key="1">
    <source>
        <dbReference type="EMBL" id="CAG8647528.1"/>
    </source>
</evidence>
<gene>
    <name evidence="1" type="ORF">DEBURN_LOCUS11362</name>
</gene>
<feature type="non-terminal residue" evidence="1">
    <location>
        <position position="39"/>
    </location>
</feature>
<dbReference type="OrthoDB" id="10370158at2759"/>
<reference evidence="1" key="1">
    <citation type="submission" date="2021-06" db="EMBL/GenBank/DDBJ databases">
        <authorList>
            <person name="Kallberg Y."/>
            <person name="Tangrot J."/>
            <person name="Rosling A."/>
        </authorList>
    </citation>
    <scope>NUCLEOTIDE SEQUENCE</scope>
    <source>
        <strain evidence="1">AZ414A</strain>
    </source>
</reference>
<dbReference type="Proteomes" id="UP000789706">
    <property type="component" value="Unassembled WGS sequence"/>
</dbReference>
<proteinExistence type="predicted"/>
<protein>
    <submittedName>
        <fullName evidence="1">10372_t:CDS:1</fullName>
    </submittedName>
</protein>
<name>A0A9N9DQW0_9GLOM</name>
<dbReference type="EMBL" id="CAJVPK010005898">
    <property type="protein sequence ID" value="CAG8647528.1"/>
    <property type="molecule type" value="Genomic_DNA"/>
</dbReference>
<accession>A0A9N9DQW0</accession>